<dbReference type="Pfam" id="PF00551">
    <property type="entry name" value="Formyl_trans_N"/>
    <property type="match status" value="1"/>
</dbReference>
<dbReference type="Pfam" id="PF00550">
    <property type="entry name" value="PP-binding"/>
    <property type="match status" value="1"/>
</dbReference>
<dbReference type="NCBIfam" id="TIGR01733">
    <property type="entry name" value="AA-adenyl-dom"/>
    <property type="match status" value="1"/>
</dbReference>
<feature type="domain" description="Carrier" evidence="4">
    <location>
        <begin position="1081"/>
        <end position="1155"/>
    </location>
</feature>
<evidence type="ECO:0000256" key="1">
    <source>
        <dbReference type="ARBA" id="ARBA00001957"/>
    </source>
</evidence>
<evidence type="ECO:0000313" key="6">
    <source>
        <dbReference type="Proteomes" id="UP001220225"/>
    </source>
</evidence>
<dbReference type="InterPro" id="IPR000873">
    <property type="entry name" value="AMP-dep_synth/lig_dom"/>
</dbReference>
<dbReference type="Pfam" id="PF13193">
    <property type="entry name" value="AMP-binding_C"/>
    <property type="match status" value="1"/>
</dbReference>
<proteinExistence type="predicted"/>
<dbReference type="SUPFAM" id="SSF47336">
    <property type="entry name" value="ACP-like"/>
    <property type="match status" value="1"/>
</dbReference>
<dbReference type="PANTHER" id="PTHR45527">
    <property type="entry name" value="NONRIBOSOMAL PEPTIDE SYNTHETASE"/>
    <property type="match status" value="1"/>
</dbReference>
<dbReference type="InterPro" id="IPR036477">
    <property type="entry name" value="Formyl_transf_N_sf"/>
</dbReference>
<dbReference type="Gene3D" id="3.30.559.10">
    <property type="entry name" value="Chloramphenicol acetyltransferase-like domain"/>
    <property type="match status" value="1"/>
</dbReference>
<evidence type="ECO:0000313" key="5">
    <source>
        <dbReference type="EMBL" id="MDC9597759.1"/>
    </source>
</evidence>
<dbReference type="InterPro" id="IPR020845">
    <property type="entry name" value="AMP-binding_CS"/>
</dbReference>
<dbReference type="InterPro" id="IPR001242">
    <property type="entry name" value="Condensation_dom"/>
</dbReference>
<dbReference type="PROSITE" id="PS00012">
    <property type="entry name" value="PHOSPHOPANTETHEINE"/>
    <property type="match status" value="1"/>
</dbReference>
<dbReference type="InterPro" id="IPR011034">
    <property type="entry name" value="Formyl_transferase-like_C_sf"/>
</dbReference>
<dbReference type="Gene3D" id="1.10.1200.10">
    <property type="entry name" value="ACP-like"/>
    <property type="match status" value="1"/>
</dbReference>
<dbReference type="Pfam" id="PF00668">
    <property type="entry name" value="Condensation"/>
    <property type="match status" value="1"/>
</dbReference>
<dbReference type="PROSITE" id="PS00455">
    <property type="entry name" value="AMP_BINDING"/>
    <property type="match status" value="1"/>
</dbReference>
<dbReference type="InterPro" id="IPR005793">
    <property type="entry name" value="Formyl_trans_C"/>
</dbReference>
<keyword evidence="2" id="KW-0596">Phosphopantetheine</keyword>
<keyword evidence="3" id="KW-0597">Phosphoprotein</keyword>
<evidence type="ECO:0000259" key="4">
    <source>
        <dbReference type="PROSITE" id="PS50075"/>
    </source>
</evidence>
<dbReference type="Gene3D" id="2.30.38.10">
    <property type="entry name" value="Luciferase, Domain 3"/>
    <property type="match status" value="1"/>
</dbReference>
<dbReference type="InterPro" id="IPR025110">
    <property type="entry name" value="AMP-bd_C"/>
</dbReference>
<dbReference type="SUPFAM" id="SSF50486">
    <property type="entry name" value="FMT C-terminal domain-like"/>
    <property type="match status" value="1"/>
</dbReference>
<organism evidence="5 6">
    <name type="scientific">Xenorhabdus anantnagensis</name>
    <dbReference type="NCBI Taxonomy" id="3025875"/>
    <lineage>
        <taxon>Bacteria</taxon>
        <taxon>Pseudomonadati</taxon>
        <taxon>Pseudomonadota</taxon>
        <taxon>Gammaproteobacteria</taxon>
        <taxon>Enterobacterales</taxon>
        <taxon>Morganellaceae</taxon>
        <taxon>Xenorhabdus</taxon>
    </lineage>
</organism>
<dbReference type="InterPro" id="IPR002376">
    <property type="entry name" value="Formyl_transf_N"/>
</dbReference>
<dbReference type="InterPro" id="IPR010071">
    <property type="entry name" value="AA_adenyl_dom"/>
</dbReference>
<dbReference type="InterPro" id="IPR006162">
    <property type="entry name" value="Ppantetheine_attach_site"/>
</dbReference>
<dbReference type="PANTHER" id="PTHR45527:SF1">
    <property type="entry name" value="FATTY ACID SYNTHASE"/>
    <property type="match status" value="1"/>
</dbReference>
<comment type="caution">
    <text evidence="5">The sequence shown here is derived from an EMBL/GenBank/DDBJ whole genome shotgun (WGS) entry which is preliminary data.</text>
</comment>
<comment type="cofactor">
    <cofactor evidence="1">
        <name>pantetheine 4'-phosphate</name>
        <dbReference type="ChEBI" id="CHEBI:47942"/>
    </cofactor>
</comment>
<sequence length="1676" mass="186281">MSIKYAYHSEDYGVQSLPAVIIGGTTLAIYCAQQWLRSGQTLSAVVSVDHVFREWAEEQGIYCLDDVAVLEQYCQNHSIAHLFSIVNPHILSPELIEKVKGACFNYHDSPLPRYAGQNATGWALLNQEQDYAVSWHLLVAGVDRGDIVVQIPLTIAADETAFSLNLKCYQAARQGFDQLLASLKQQTLVALPQAVAERSFYAGYRRPLGGGVVRWDNTAAELSALIRALDYGEYYVASLDIPKILLADGTVLLATKLNVLPEPSVQTAGTLLAIGKNELTIATADFDVRISGLKPLEANQPARAEIECDFSQLHIGDILPVITDSQQQCLTEWHENAARHDAFWSQRLLSFSPLALSAYMESTESAGATTSWLYTPWQCWPTADGKDTLLLAFLLVLSRITDRVDLQLGWSKATSASPLTGIMSESVPFHLLMDEERTVAEMLTSLSKEKQQISTLPAYAKTLPWRYPELRSLQPAPTGQCWPILIAEGESEAVAQQLTLHRKPDENSFRLGYNPDSLSGIQIERILSYLDMLGSQLSQDLAQQRCVDLVMLPPSEQDYLINGLNPSLHHRQYQGTLADKISDIARAAPETTALFFDNLQVSYQHYDEQAARWASHLSACGIKSGDVIAFCTKKKPALFFGMLAAWKLGAIYLPLDPDYPAERLVLILQDASPTLVLVDENGEKVLSGVLPTGLMMQRLDTQQPGKFAADVLISSDLERLQQTAYIIYTSGSTGIPKGVRVSHANLCSLIDEQGSLLQVNSQSRVLQFASLSFDASIWEMAMAFGYGGTLYCPTAHQRLDERALLAFFDTHQITHATLPPALLNQSKELCQGLKGVVLTLAGEAPGIELFHQLSQRNTVINGYGPTEGTVCNAAWRCPENYTGDIAPIGRALGNSKLYLLDAQQRLVPFGSIGELYIGGEAVAQGYLNRSELNAERFIPNPFQPDSAQRLYRTGDLVRYLPDGELLFVGRQDHQVKINGFRIETGDIEAVIKQQGISECTVIVRDSQHHTKRLVAYLVTGDNTEYDINALRQALEKVLPAFMVPAAFVILNSLPLTVNGKIDRKALPEPNHQAFSRELYKAPQGEREHVIATLWAEFLQVKQPGRWDNFFALGGDSLLAMKLIGCLRELGWQTGVEQLFQSPQLHRFASSLQLVQQVTDSASMIPENTSRITPEMLPLLQINQQSIDAICAQFGADVSNIQDIYPLSPLQEGLYFHHVMAERGDPYLLVTIMAFPERETLQRYLAALQQVIERHDILRTAFIHGPEIAHPVQVVMRRLSLPVTWLELDSHEGDVYAQLRERYDPRHTSLPLDKAPLLQVVAVEDRPNERWLLLHQLHHLVGDHSTLEIIYRELNSLMVQPDITLPSALAFRTLIERTRQNESLLRQREFFSKQLGDITEPCLPYALNPLMTQGERIEELKQIITPDLNNRLRQQARQRKVSLASIFHLAWARVLSVISGQSQVVFGSVFFGRAYSEGNSQALGMYINTLPARVDVDARAVDAALQHMHQQLAELLAYEQASLITAQQASGIAPPAALFGALLNYRHNSSTAIYTQPLVDFPEVSLIDFNETTSYPLVLSVEDYGDQTGLTLQAVASLNAEQILAYTQLTLTSLVEALEQAPQMPLQQLPVLPATALHALTEQRNLPLWVAPVELCVHQQFEQQAALYPQAIALTYG</sequence>
<dbReference type="InterPro" id="IPR045851">
    <property type="entry name" value="AMP-bd_C_sf"/>
</dbReference>
<gene>
    <name evidence="5" type="ORF">PSI14_13090</name>
</gene>
<dbReference type="Gene3D" id="3.30.559.30">
    <property type="entry name" value="Nonribosomal peptide synthetase, condensation domain"/>
    <property type="match status" value="2"/>
</dbReference>
<dbReference type="InterPro" id="IPR009081">
    <property type="entry name" value="PP-bd_ACP"/>
</dbReference>
<dbReference type="Gene3D" id="3.40.50.12230">
    <property type="match status" value="1"/>
</dbReference>
<dbReference type="SUPFAM" id="SSF53328">
    <property type="entry name" value="Formyltransferase"/>
    <property type="match status" value="1"/>
</dbReference>
<evidence type="ECO:0000256" key="3">
    <source>
        <dbReference type="ARBA" id="ARBA00022553"/>
    </source>
</evidence>
<dbReference type="CDD" id="cd19544">
    <property type="entry name" value="E-C_NRPS"/>
    <property type="match status" value="1"/>
</dbReference>
<dbReference type="CDD" id="cd05930">
    <property type="entry name" value="A_NRPS"/>
    <property type="match status" value="1"/>
</dbReference>
<protein>
    <submittedName>
        <fullName evidence="5">Amino acid adenylation domain-containing protein</fullName>
    </submittedName>
</protein>
<dbReference type="Gene3D" id="3.30.300.30">
    <property type="match status" value="1"/>
</dbReference>
<dbReference type="InterPro" id="IPR023213">
    <property type="entry name" value="CAT-like_dom_sf"/>
</dbReference>
<name>A0ABT5LTK7_9GAMM</name>
<dbReference type="Pfam" id="PF00501">
    <property type="entry name" value="AMP-binding"/>
    <property type="match status" value="1"/>
</dbReference>
<dbReference type="SUPFAM" id="SSF56801">
    <property type="entry name" value="Acetyl-CoA synthetase-like"/>
    <property type="match status" value="1"/>
</dbReference>
<dbReference type="RefSeq" id="WP_273576307.1">
    <property type="nucleotide sequence ID" value="NZ_JAQRFN010000016.1"/>
</dbReference>
<feature type="non-terminal residue" evidence="5">
    <location>
        <position position="1676"/>
    </location>
</feature>
<dbReference type="InterPro" id="IPR036736">
    <property type="entry name" value="ACP-like_sf"/>
</dbReference>
<keyword evidence="6" id="KW-1185">Reference proteome</keyword>
<dbReference type="PROSITE" id="PS50075">
    <property type="entry name" value="CARRIER"/>
    <property type="match status" value="1"/>
</dbReference>
<reference evidence="5 6" key="1">
    <citation type="submission" date="2023-02" db="EMBL/GenBank/DDBJ databases">
        <title>Entomopathogenic bacteria.</title>
        <authorList>
            <person name="Machado R.A."/>
        </authorList>
    </citation>
    <scope>NUCLEOTIDE SEQUENCE [LARGE SCALE GENOMIC DNA]</scope>
    <source>
        <strain evidence="5 6">XENO-2</strain>
    </source>
</reference>
<dbReference type="Gene3D" id="3.40.50.980">
    <property type="match status" value="2"/>
</dbReference>
<dbReference type="EMBL" id="JAQRFN010000016">
    <property type="protein sequence ID" value="MDC9597759.1"/>
    <property type="molecule type" value="Genomic_DNA"/>
</dbReference>
<accession>A0ABT5LTK7</accession>
<dbReference type="Pfam" id="PF02911">
    <property type="entry name" value="Formyl_trans_C"/>
    <property type="match status" value="1"/>
</dbReference>
<dbReference type="SUPFAM" id="SSF52777">
    <property type="entry name" value="CoA-dependent acyltransferases"/>
    <property type="match status" value="3"/>
</dbReference>
<dbReference type="Proteomes" id="UP001220225">
    <property type="component" value="Unassembled WGS sequence"/>
</dbReference>
<evidence type="ECO:0000256" key="2">
    <source>
        <dbReference type="ARBA" id="ARBA00022450"/>
    </source>
</evidence>